<dbReference type="CDD" id="cd06223">
    <property type="entry name" value="PRTases_typeI"/>
    <property type="match status" value="1"/>
</dbReference>
<dbReference type="Pfam" id="PF12500">
    <property type="entry name" value="TRSP"/>
    <property type="match status" value="1"/>
</dbReference>
<dbReference type="InterPro" id="IPR041688">
    <property type="entry name" value="PRTase_2"/>
</dbReference>
<dbReference type="InterPro" id="IPR029057">
    <property type="entry name" value="PRTase-like"/>
</dbReference>
<dbReference type="OrthoDB" id="56827at2"/>
<dbReference type="Gene3D" id="3.40.50.2020">
    <property type="match status" value="1"/>
</dbReference>
<evidence type="ECO:0000313" key="4">
    <source>
        <dbReference type="Proteomes" id="UP000481030"/>
    </source>
</evidence>
<protein>
    <recommendedName>
        <fullName evidence="5">Adenine/guanine phosphoribosyltransferase</fullName>
    </recommendedName>
</protein>
<evidence type="ECO:0008006" key="5">
    <source>
        <dbReference type="Google" id="ProtNLM"/>
    </source>
</evidence>
<feature type="domain" description="Orotate phosphoribosyltransferase-like" evidence="2">
    <location>
        <begin position="34"/>
        <end position="246"/>
    </location>
</feature>
<dbReference type="PIRSF" id="PIRSF020967">
    <property type="entry name" value="UCP020967"/>
    <property type="match status" value="1"/>
</dbReference>
<evidence type="ECO:0000259" key="2">
    <source>
        <dbReference type="Pfam" id="PF15609"/>
    </source>
</evidence>
<proteinExistence type="predicted"/>
<dbReference type="Pfam" id="PF15609">
    <property type="entry name" value="PRTase_2"/>
    <property type="match status" value="1"/>
</dbReference>
<organism evidence="3 4">
    <name type="scientific">Cytobacillus depressus</name>
    <dbReference type="NCBI Taxonomy" id="1602942"/>
    <lineage>
        <taxon>Bacteria</taxon>
        <taxon>Bacillati</taxon>
        <taxon>Bacillota</taxon>
        <taxon>Bacilli</taxon>
        <taxon>Bacillales</taxon>
        <taxon>Bacillaceae</taxon>
        <taxon>Cytobacillus</taxon>
    </lineage>
</organism>
<dbReference type="SUPFAM" id="SSF53271">
    <property type="entry name" value="PRTase-like"/>
    <property type="match status" value="1"/>
</dbReference>
<dbReference type="AlphaFoldDB" id="A0A6L3VD28"/>
<gene>
    <name evidence="3" type="ORF">F7731_01080</name>
</gene>
<dbReference type="EMBL" id="WBOS01000001">
    <property type="protein sequence ID" value="KAB2338952.1"/>
    <property type="molecule type" value="Genomic_DNA"/>
</dbReference>
<sequence>MTYSLTKYTLPILNQLSVNIEITNNPYQLPIDDLFTMAARINKKRSFLFVSKVLGKHIPIEPEKGLTCGALLANRYWETITGAESELREKLVSSFLSHSKTIANQPFINEQLNPVIIGFAETATALGHAFFQNFQKADFFHTTREHLIGLEPVITFEEEHSHATSHRCYVDESMLNNQREIILVDDEMTTGKTAINIIRSIQAKFPRDKYTVVSILDWRSEEDLYSYENLERELGISVRSVSLLKGIMTKVGSLEIEAQSTELFQPSKVAQSVHQISLDSAFSEEMQKINYSSITLEGKIKQLPYMKETGRFGLHSRLNQELNKSMEEMGKYLKEKRLGDKTLCLGTGEFMYLPMKIASFMGTGVSYQSTTRSPIYIENRDGYGARFGLAFPNPDDRKIAHFVYNIPPYEYDDLFIFMERAVSMEDLQPMLNELKKTGIKDVKVVFFSGGKGIE</sequence>
<reference evidence="3 4" key="1">
    <citation type="journal article" date="2016" name="Antonie Van Leeuwenhoek">
        <title>Bacillus depressus sp. nov., isolated from soil of a sunflower field.</title>
        <authorList>
            <person name="Wei X."/>
            <person name="Xin D."/>
            <person name="Xin Y."/>
            <person name="Zhang H."/>
            <person name="Wang T."/>
            <person name="Zhang J."/>
        </authorList>
    </citation>
    <scope>NUCLEOTIDE SEQUENCE [LARGE SCALE GENOMIC DNA]</scope>
    <source>
        <strain evidence="3 4">BZ1</strain>
    </source>
</reference>
<dbReference type="InterPro" id="IPR022537">
    <property type="entry name" value="TRSP_dom"/>
</dbReference>
<evidence type="ECO:0000313" key="3">
    <source>
        <dbReference type="EMBL" id="KAB2338952.1"/>
    </source>
</evidence>
<dbReference type="InterPro" id="IPR011214">
    <property type="entry name" value="UCP020967"/>
</dbReference>
<keyword evidence="4" id="KW-1185">Reference proteome</keyword>
<comment type="caution">
    <text evidence="3">The sequence shown here is derived from an EMBL/GenBank/DDBJ whole genome shotgun (WGS) entry which is preliminary data.</text>
</comment>
<evidence type="ECO:0000259" key="1">
    <source>
        <dbReference type="Pfam" id="PF12500"/>
    </source>
</evidence>
<dbReference type="Proteomes" id="UP000481030">
    <property type="component" value="Unassembled WGS sequence"/>
</dbReference>
<name>A0A6L3VD28_9BACI</name>
<dbReference type="InterPro" id="IPR000836">
    <property type="entry name" value="PRTase_dom"/>
</dbReference>
<accession>A0A6L3VD28</accession>
<feature type="domain" description="TRSP" evidence="1">
    <location>
        <begin position="308"/>
        <end position="434"/>
    </location>
</feature>